<evidence type="ECO:0008006" key="3">
    <source>
        <dbReference type="Google" id="ProtNLM"/>
    </source>
</evidence>
<sequence>MTWISPLKAFGVRELLSVESMFKSHREACLVIVSKSMDSDTGTQILNPFVKKGFRVTASAPDFKYIFKGTHAESWFQKLKEGNVNPGEVFLGQNLSNLLRLALLYKFGGAYIEADVVVLKIFSKLRNTIGALNLDPRTGEWSRLNNAVLVFDKKHPLLFKFIQEFALTFDGN</sequence>
<accession>A0A444WX36</accession>
<dbReference type="EMBL" id="SDMP01000020">
    <property type="protein sequence ID" value="RYQ81932.1"/>
    <property type="molecule type" value="Genomic_DNA"/>
</dbReference>
<organism evidence="1 2">
    <name type="scientific">Arachis hypogaea</name>
    <name type="common">Peanut</name>
    <dbReference type="NCBI Taxonomy" id="3818"/>
    <lineage>
        <taxon>Eukaryota</taxon>
        <taxon>Viridiplantae</taxon>
        <taxon>Streptophyta</taxon>
        <taxon>Embryophyta</taxon>
        <taxon>Tracheophyta</taxon>
        <taxon>Spermatophyta</taxon>
        <taxon>Magnoliopsida</taxon>
        <taxon>eudicotyledons</taxon>
        <taxon>Gunneridae</taxon>
        <taxon>Pentapetalae</taxon>
        <taxon>rosids</taxon>
        <taxon>fabids</taxon>
        <taxon>Fabales</taxon>
        <taxon>Fabaceae</taxon>
        <taxon>Papilionoideae</taxon>
        <taxon>50 kb inversion clade</taxon>
        <taxon>dalbergioids sensu lato</taxon>
        <taxon>Dalbergieae</taxon>
        <taxon>Pterocarpus clade</taxon>
        <taxon>Arachis</taxon>
    </lineage>
</organism>
<dbReference type="InterPro" id="IPR029044">
    <property type="entry name" value="Nucleotide-diphossugar_trans"/>
</dbReference>
<dbReference type="Pfam" id="PF04488">
    <property type="entry name" value="Gly_transf_sug"/>
    <property type="match status" value="1"/>
</dbReference>
<comment type="caution">
    <text evidence="1">The sequence shown here is derived from an EMBL/GenBank/DDBJ whole genome shotgun (WGS) entry which is preliminary data.</text>
</comment>
<proteinExistence type="predicted"/>
<dbReference type="SUPFAM" id="SSF53448">
    <property type="entry name" value="Nucleotide-diphospho-sugar transferases"/>
    <property type="match status" value="1"/>
</dbReference>
<dbReference type="PANTHER" id="PTHR46781:SF5">
    <property type="entry name" value="ALPHA 1,4-GLYCOSYLTRANSFERASE FAMILY PROTEIN"/>
    <property type="match status" value="1"/>
</dbReference>
<dbReference type="InterPro" id="IPR044789">
    <property type="entry name" value="Put_A1-4-GlycosylTfrase_plant"/>
</dbReference>
<gene>
    <name evidence="1" type="ORF">Ahy_B10g100521</name>
</gene>
<reference evidence="1 2" key="1">
    <citation type="submission" date="2019-01" db="EMBL/GenBank/DDBJ databases">
        <title>Sequencing of cultivated peanut Arachis hypogaea provides insights into genome evolution and oil improvement.</title>
        <authorList>
            <person name="Chen X."/>
        </authorList>
    </citation>
    <scope>NUCLEOTIDE SEQUENCE [LARGE SCALE GENOMIC DNA]</scope>
    <source>
        <strain evidence="2">cv. Fuhuasheng</strain>
        <tissue evidence="1">Leaves</tissue>
    </source>
</reference>
<dbReference type="Proteomes" id="UP000289738">
    <property type="component" value="Chromosome B10"/>
</dbReference>
<name>A0A444WX36_ARAHY</name>
<dbReference type="InterPro" id="IPR007577">
    <property type="entry name" value="GlycoTrfase_DXD_sugar-bd_CS"/>
</dbReference>
<evidence type="ECO:0000313" key="1">
    <source>
        <dbReference type="EMBL" id="RYQ81932.1"/>
    </source>
</evidence>
<dbReference type="AlphaFoldDB" id="A0A444WX36"/>
<dbReference type="Gene3D" id="3.90.550.20">
    <property type="match status" value="1"/>
</dbReference>
<dbReference type="PANTHER" id="PTHR46781">
    <property type="entry name" value="ALPHA 1,4-GLYCOSYLTRANSFERASE FAMILY PROTEIN"/>
    <property type="match status" value="1"/>
</dbReference>
<dbReference type="STRING" id="3818.A0A444WX36"/>
<evidence type="ECO:0000313" key="2">
    <source>
        <dbReference type="Proteomes" id="UP000289738"/>
    </source>
</evidence>
<keyword evidence="2" id="KW-1185">Reference proteome</keyword>
<protein>
    <recommendedName>
        <fullName evidence="3">Alpha 1,4-glycosyltransferase domain-containing protein</fullName>
    </recommendedName>
</protein>